<accession>A0ABN7WUJ8</accession>
<dbReference type="EMBL" id="CAJVQB010065259">
    <property type="protein sequence ID" value="CAG8841235.1"/>
    <property type="molecule type" value="Genomic_DNA"/>
</dbReference>
<organism evidence="1 2">
    <name type="scientific">Gigaspora margarita</name>
    <dbReference type="NCBI Taxonomy" id="4874"/>
    <lineage>
        <taxon>Eukaryota</taxon>
        <taxon>Fungi</taxon>
        <taxon>Fungi incertae sedis</taxon>
        <taxon>Mucoromycota</taxon>
        <taxon>Glomeromycotina</taxon>
        <taxon>Glomeromycetes</taxon>
        <taxon>Diversisporales</taxon>
        <taxon>Gigasporaceae</taxon>
        <taxon>Gigaspora</taxon>
    </lineage>
</organism>
<evidence type="ECO:0000313" key="1">
    <source>
        <dbReference type="EMBL" id="CAG8841235.1"/>
    </source>
</evidence>
<keyword evidence="2" id="KW-1185">Reference proteome</keyword>
<sequence>KIGIPCDANTYFTDITNWHLVQQKRTVPIDFSIQVHHYHQYLFLGTSSIQTSNFKSISYNTINSEVIENIENAKVTKILKICKILKNFEEKF</sequence>
<evidence type="ECO:0000313" key="2">
    <source>
        <dbReference type="Proteomes" id="UP000789901"/>
    </source>
</evidence>
<comment type="caution">
    <text evidence="1">The sequence shown here is derived from an EMBL/GenBank/DDBJ whole genome shotgun (WGS) entry which is preliminary data.</text>
</comment>
<gene>
    <name evidence="1" type="ORF">GMARGA_LOCUS35317</name>
</gene>
<protein>
    <submittedName>
        <fullName evidence="1">16906_t:CDS:1</fullName>
    </submittedName>
</protein>
<dbReference type="Proteomes" id="UP000789901">
    <property type="component" value="Unassembled WGS sequence"/>
</dbReference>
<reference evidence="1 2" key="1">
    <citation type="submission" date="2021-06" db="EMBL/GenBank/DDBJ databases">
        <authorList>
            <person name="Kallberg Y."/>
            <person name="Tangrot J."/>
            <person name="Rosling A."/>
        </authorList>
    </citation>
    <scope>NUCLEOTIDE SEQUENCE [LARGE SCALE GENOMIC DNA]</scope>
    <source>
        <strain evidence="1 2">120-4 pot B 10/14</strain>
    </source>
</reference>
<feature type="non-terminal residue" evidence="1">
    <location>
        <position position="1"/>
    </location>
</feature>
<proteinExistence type="predicted"/>
<name>A0ABN7WUJ8_GIGMA</name>